<dbReference type="Proteomes" id="UP000002612">
    <property type="component" value="Chromosome"/>
</dbReference>
<reference evidence="4" key="1">
    <citation type="journal article" date="2006" name="J. Bacteriol.">
        <title>Pathogenomic sequence analysis of Bacillus cereus and Bacillus thuringiensis isolates closely related to Bacillus anthracis.</title>
        <authorList>
            <person name="Han C.S."/>
            <person name="Xie G."/>
            <person name="Challacombe J.F."/>
            <person name="Altherr M.R."/>
            <person name="Bhotika S.S."/>
            <person name="Brown N."/>
            <person name="Bruce D."/>
            <person name="Campbell C.S."/>
            <person name="Campbell M.L."/>
            <person name="Chen J."/>
            <person name="Chertkov O."/>
            <person name="Cleland C."/>
            <person name="Dimitrijevic M."/>
            <person name="Doggett N.A."/>
            <person name="Fawcett J.J."/>
            <person name="Glavina T."/>
            <person name="Goodwin L.A."/>
            <person name="Green L.D."/>
            <person name="Hill K.K."/>
            <person name="Hitchcock P."/>
            <person name="Jackson P.J."/>
            <person name="Keim P."/>
            <person name="Kewalramani A.R."/>
            <person name="Longmire J."/>
            <person name="Lucas S."/>
            <person name="Malfatti S."/>
            <person name="McMurry K."/>
            <person name="Meincke L.J."/>
            <person name="Misra M."/>
            <person name="Moseman B.L."/>
            <person name="Mundt M."/>
            <person name="Munk A.C."/>
            <person name="Okinaka R.T."/>
            <person name="Parson-Quintana B."/>
            <person name="Reilly L.P."/>
            <person name="Richardson P."/>
            <person name="Robinson D.L."/>
            <person name="Rubin E."/>
            <person name="Saunders E."/>
            <person name="Tapia R."/>
            <person name="Tesmer J.G."/>
            <person name="Thayer N."/>
            <person name="Thompson L.S."/>
            <person name="Tice H."/>
            <person name="Ticknor L.O."/>
            <person name="Wills P.L."/>
            <person name="Brettin T.S."/>
            <person name="Gilna P."/>
        </authorList>
    </citation>
    <scope>NUCLEOTIDE SEQUENCE [LARGE SCALE GENOMIC DNA]</scope>
    <source>
        <strain evidence="4">ZK / E33L</strain>
    </source>
</reference>
<feature type="chain" id="PRO_5038849109" description="WxL domain-containing protein" evidence="1">
    <location>
        <begin position="25"/>
        <end position="251"/>
    </location>
</feature>
<dbReference type="Pfam" id="PF13731">
    <property type="entry name" value="WxL"/>
    <property type="match status" value="1"/>
</dbReference>
<sequence>MKRRKNMKLTKLALAGAVSLTALAGSTSVLAAEQDGGTLNSKAFIKFEKNTDPVNPISPINPDEVVEPVVNPDNPDDVHEKGTDGPLSIDYVSNFNFETQKASGNNELYYAKLDTVKAKDGNKEVPNFVQVTDNRGTNAGWKLSVTQNDQFKTADNKELTGAALTLKNGTPNSASGSDAPAAAQDITLVPGQASDVLTAQEEQGMGTWTNAFGKSVEEGKKSVELSVPGKTKKEQAQYTTSLTWELKDAPM</sequence>
<name>Q63FE0_BACCZ</name>
<evidence type="ECO:0000256" key="1">
    <source>
        <dbReference type="SAM" id="SignalP"/>
    </source>
</evidence>
<organism evidence="3 4">
    <name type="scientific">Bacillus cereus (strain ZK / E33L)</name>
    <dbReference type="NCBI Taxonomy" id="288681"/>
    <lineage>
        <taxon>Bacteria</taxon>
        <taxon>Bacillati</taxon>
        <taxon>Bacillota</taxon>
        <taxon>Bacilli</taxon>
        <taxon>Bacillales</taxon>
        <taxon>Bacillaceae</taxon>
        <taxon>Bacillus</taxon>
        <taxon>Bacillus cereus group</taxon>
    </lineage>
</organism>
<dbReference type="KEGG" id="bcz:BCE33L0768"/>
<feature type="domain" description="WxL" evidence="2">
    <location>
        <begin position="37"/>
        <end position="250"/>
    </location>
</feature>
<protein>
    <recommendedName>
        <fullName evidence="2">WxL domain-containing protein</fullName>
    </recommendedName>
</protein>
<evidence type="ECO:0000313" key="4">
    <source>
        <dbReference type="Proteomes" id="UP000002612"/>
    </source>
</evidence>
<feature type="signal peptide" evidence="1">
    <location>
        <begin position="1"/>
        <end position="24"/>
    </location>
</feature>
<gene>
    <name evidence="3" type="ordered locus">BCE33L0768</name>
</gene>
<evidence type="ECO:0000313" key="3">
    <source>
        <dbReference type="EMBL" id="AAU19476.1"/>
    </source>
</evidence>
<keyword evidence="1" id="KW-0732">Signal</keyword>
<accession>Q63FE0</accession>
<dbReference type="EMBL" id="CP000001">
    <property type="protein sequence ID" value="AAU19476.1"/>
    <property type="molecule type" value="Genomic_DNA"/>
</dbReference>
<proteinExistence type="predicted"/>
<dbReference type="AlphaFoldDB" id="Q63FE0"/>
<evidence type="ECO:0000259" key="2">
    <source>
        <dbReference type="Pfam" id="PF13731"/>
    </source>
</evidence>
<dbReference type="InterPro" id="IPR027994">
    <property type="entry name" value="WxL_dom"/>
</dbReference>